<proteinExistence type="inferred from homology"/>
<feature type="domain" description="Helicase ATP-binding" evidence="14">
    <location>
        <begin position="33"/>
        <end position="196"/>
    </location>
</feature>
<keyword evidence="12" id="KW-0175">Coiled coil</keyword>
<dbReference type="GO" id="GO:0003677">
    <property type="term" value="F:DNA binding"/>
    <property type="evidence" value="ECO:0007669"/>
    <property type="project" value="UniProtKB-KW"/>
</dbReference>
<dbReference type="PANTHER" id="PTHR47961">
    <property type="entry name" value="DNA POLYMERASE THETA, PUTATIVE (AFU_ORTHOLOGUE AFUA_1G05260)-RELATED"/>
    <property type="match status" value="1"/>
</dbReference>
<evidence type="ECO:0000259" key="14">
    <source>
        <dbReference type="PROSITE" id="PS51192"/>
    </source>
</evidence>
<evidence type="ECO:0000256" key="12">
    <source>
        <dbReference type="SAM" id="Coils"/>
    </source>
</evidence>
<keyword evidence="1" id="KW-0547">Nucleotide-binding</keyword>
<keyword evidence="6" id="KW-0238">DNA-binding</keyword>
<dbReference type="AlphaFoldDB" id="A0A0W8F077"/>
<dbReference type="Pfam" id="PF20470">
    <property type="entry name" value="HTH_61"/>
    <property type="match status" value="1"/>
</dbReference>
<evidence type="ECO:0000256" key="7">
    <source>
        <dbReference type="ARBA" id="ARBA00023204"/>
    </source>
</evidence>
<keyword evidence="7" id="KW-0234">DNA repair</keyword>
<dbReference type="InterPro" id="IPR027417">
    <property type="entry name" value="P-loop_NTPase"/>
</dbReference>
<dbReference type="InterPro" id="IPR036390">
    <property type="entry name" value="WH_DNA-bd_sf"/>
</dbReference>
<dbReference type="GO" id="GO:0043138">
    <property type="term" value="F:3'-5' DNA helicase activity"/>
    <property type="evidence" value="ECO:0007669"/>
    <property type="project" value="UniProtKB-EC"/>
</dbReference>
<keyword evidence="4 16" id="KW-0347">Helicase</keyword>
<dbReference type="SUPFAM" id="SSF46785">
    <property type="entry name" value="Winged helix' DNA-binding domain"/>
    <property type="match status" value="1"/>
</dbReference>
<dbReference type="EMBL" id="LNQE01001675">
    <property type="protein sequence ID" value="KUG14299.1"/>
    <property type="molecule type" value="Genomic_DNA"/>
</dbReference>
<dbReference type="SUPFAM" id="SSF158702">
    <property type="entry name" value="Sec63 N-terminal domain-like"/>
    <property type="match status" value="1"/>
</dbReference>
<dbReference type="Pfam" id="PF21280">
    <property type="entry name" value="Helicase_dom4_arc"/>
    <property type="match status" value="1"/>
</dbReference>
<evidence type="ECO:0000256" key="11">
    <source>
        <dbReference type="ARBA" id="ARBA00048988"/>
    </source>
</evidence>
<keyword evidence="5" id="KW-0067">ATP-binding</keyword>
<dbReference type="GO" id="GO:0016787">
    <property type="term" value="F:hydrolase activity"/>
    <property type="evidence" value="ECO:0007669"/>
    <property type="project" value="UniProtKB-KW"/>
</dbReference>
<feature type="domain" description="Helicase C-terminal" evidence="15">
    <location>
        <begin position="229"/>
        <end position="425"/>
    </location>
</feature>
<comment type="catalytic activity">
    <reaction evidence="11">
        <text>ATP + H2O = ADP + phosphate + H(+)</text>
        <dbReference type="Rhea" id="RHEA:13065"/>
        <dbReference type="ChEBI" id="CHEBI:15377"/>
        <dbReference type="ChEBI" id="CHEBI:15378"/>
        <dbReference type="ChEBI" id="CHEBI:30616"/>
        <dbReference type="ChEBI" id="CHEBI:43474"/>
        <dbReference type="ChEBI" id="CHEBI:456216"/>
        <dbReference type="EC" id="5.6.2.4"/>
    </reaction>
</comment>
<dbReference type="InterPro" id="IPR050474">
    <property type="entry name" value="Hel308_SKI2-like"/>
</dbReference>
<dbReference type="GO" id="GO:0006281">
    <property type="term" value="P:DNA repair"/>
    <property type="evidence" value="ECO:0007669"/>
    <property type="project" value="UniProtKB-KW"/>
</dbReference>
<evidence type="ECO:0000259" key="15">
    <source>
        <dbReference type="PROSITE" id="PS51194"/>
    </source>
</evidence>
<dbReference type="InterPro" id="IPR011545">
    <property type="entry name" value="DEAD/DEAH_box_helicase_dom"/>
</dbReference>
<dbReference type="PROSITE" id="PS51192">
    <property type="entry name" value="HELICASE_ATP_BIND_1"/>
    <property type="match status" value="1"/>
</dbReference>
<gene>
    <name evidence="16" type="ORF">ASZ90_016062</name>
</gene>
<dbReference type="EC" id="5.6.2.4" evidence="10"/>
<evidence type="ECO:0000256" key="3">
    <source>
        <dbReference type="ARBA" id="ARBA00022801"/>
    </source>
</evidence>
<keyword evidence="8" id="KW-0413">Isomerase</keyword>
<evidence type="ECO:0000256" key="10">
    <source>
        <dbReference type="ARBA" id="ARBA00034808"/>
    </source>
</evidence>
<evidence type="ECO:0000256" key="9">
    <source>
        <dbReference type="ARBA" id="ARBA00034617"/>
    </source>
</evidence>
<dbReference type="CDD" id="cd18795">
    <property type="entry name" value="SF2_C_Ski2"/>
    <property type="match status" value="1"/>
</dbReference>
<dbReference type="InterPro" id="IPR014001">
    <property type="entry name" value="Helicase_ATP-bd"/>
</dbReference>
<evidence type="ECO:0000256" key="4">
    <source>
        <dbReference type="ARBA" id="ARBA00022806"/>
    </source>
</evidence>
<feature type="coiled-coil region" evidence="12">
    <location>
        <begin position="257"/>
        <end position="284"/>
    </location>
</feature>
<dbReference type="InterPro" id="IPR046931">
    <property type="entry name" value="HTH_61"/>
</dbReference>
<dbReference type="InterPro" id="IPR001650">
    <property type="entry name" value="Helicase_C-like"/>
</dbReference>
<dbReference type="PROSITE" id="PS51194">
    <property type="entry name" value="HELICASE_CTER"/>
    <property type="match status" value="1"/>
</dbReference>
<dbReference type="SMART" id="SM00487">
    <property type="entry name" value="DEXDc"/>
    <property type="match status" value="1"/>
</dbReference>
<organism evidence="16">
    <name type="scientific">hydrocarbon metagenome</name>
    <dbReference type="NCBI Taxonomy" id="938273"/>
    <lineage>
        <taxon>unclassified sequences</taxon>
        <taxon>metagenomes</taxon>
        <taxon>ecological metagenomes</taxon>
    </lineage>
</organism>
<dbReference type="SUPFAM" id="SSF52540">
    <property type="entry name" value="P-loop containing nucleoside triphosphate hydrolases"/>
    <property type="match status" value="1"/>
</dbReference>
<comment type="caution">
    <text evidence="16">The sequence shown here is derived from an EMBL/GenBank/DDBJ whole genome shotgun (WGS) entry which is preliminary data.</text>
</comment>
<dbReference type="Gene3D" id="1.10.3380.30">
    <property type="match status" value="1"/>
</dbReference>
<comment type="catalytic activity">
    <reaction evidence="9">
        <text>Couples ATP hydrolysis with the unwinding of duplex DNA by translocating in the 3'-5' direction.</text>
        <dbReference type="EC" id="5.6.2.4"/>
    </reaction>
</comment>
<dbReference type="GO" id="GO:0005524">
    <property type="term" value="F:ATP binding"/>
    <property type="evidence" value="ECO:0007669"/>
    <property type="project" value="UniProtKB-KW"/>
</dbReference>
<reference evidence="16" key="1">
    <citation type="journal article" date="2015" name="Proc. Natl. Acad. Sci. U.S.A.">
        <title>Networks of energetic and metabolic interactions define dynamics in microbial communities.</title>
        <authorList>
            <person name="Embree M."/>
            <person name="Liu J.K."/>
            <person name="Al-Bassam M.M."/>
            <person name="Zengler K."/>
        </authorList>
    </citation>
    <scope>NUCLEOTIDE SEQUENCE</scope>
</reference>
<keyword evidence="2" id="KW-0227">DNA damage</keyword>
<dbReference type="CDD" id="cd18028">
    <property type="entry name" value="DEXHc_archSki2"/>
    <property type="match status" value="1"/>
</dbReference>
<sequence>MRVADLPLPQDLILRYESTGIHELYPPQAACVDAGMFLRKNLLVAIPTASGKTLVAEMAMHHHARNGGKCLYIVPLKALASEKYEDFRGKGVRVGISTGDFDRRDEYLGRNDIIIATSEKVDSLLRNASPWLREISLLVVDEVHLIDSPDRGPTVEMVIARMRKNNPAMQVIALSATIGNPGALARWLDAGLVTSNWRPVDLRQGIYYDGQIYFHDCKRPVPSISKYDDLSLLMDTINEGGQCLVFVSSRKNAEAYAKRAAKALKLDEEQLSAYQKQLERIAETDQEKALALCVGSGSAFHHAGLRREARAIVEEGFRKGHIRCISSTPTLAAGLNLPARRVIIRDYRRYTSGEGMVPIPVREYHQMAGRAGRPHLDPYGEAVLIGHDAHDIEELFAYYIDAPAEDVNSQCSSEQALTTHILSLIASGFVCSLPELKGFMQTTFYFHQKKSDRVLGSVIARALSFLDRAEMIVQQGELLGATEYGMIVSQLYVDPVSADIILNRILCTEEYSDIGLLQVICSTPDMYTLYVGNRDLHYLERFVLEHEGELWIEYPSDQDEEYFRALKTAMVLYDWSHEIPDATICERYSIGPGDIFNILESVTWLLHASGRLARMFKGRFAPPIAEYEFCLKHGIKRELIPLVRIRNIGRVRARRLFNNGFTSPEKILAAGEDRIIPILGHGITTQVFRDLRGEREVRPPVPAQRSQPTLFQFGKDREV</sequence>
<evidence type="ECO:0000256" key="6">
    <source>
        <dbReference type="ARBA" id="ARBA00023125"/>
    </source>
</evidence>
<keyword evidence="3" id="KW-0378">Hydrolase</keyword>
<name>A0A0W8F077_9ZZZZ</name>
<dbReference type="SMART" id="SM00490">
    <property type="entry name" value="HELICc"/>
    <property type="match status" value="1"/>
</dbReference>
<dbReference type="InterPro" id="IPR022965">
    <property type="entry name" value="Helicase_Hel308"/>
</dbReference>
<evidence type="ECO:0000256" key="8">
    <source>
        <dbReference type="ARBA" id="ARBA00023235"/>
    </source>
</evidence>
<dbReference type="Gene3D" id="3.40.50.300">
    <property type="entry name" value="P-loop containing nucleotide triphosphate hydrolases"/>
    <property type="match status" value="2"/>
</dbReference>
<evidence type="ECO:0000256" key="2">
    <source>
        <dbReference type="ARBA" id="ARBA00022763"/>
    </source>
</evidence>
<dbReference type="NCBIfam" id="NF002654">
    <property type="entry name" value="PRK02362.1"/>
    <property type="match status" value="1"/>
</dbReference>
<evidence type="ECO:0000256" key="5">
    <source>
        <dbReference type="ARBA" id="ARBA00022840"/>
    </source>
</evidence>
<dbReference type="Gene3D" id="1.10.150.20">
    <property type="entry name" value="5' to 3' exonuclease, C-terminal subdomain"/>
    <property type="match status" value="1"/>
</dbReference>
<evidence type="ECO:0000313" key="16">
    <source>
        <dbReference type="EMBL" id="KUG14299.1"/>
    </source>
</evidence>
<feature type="region of interest" description="Disordered" evidence="13">
    <location>
        <begin position="699"/>
        <end position="719"/>
    </location>
</feature>
<dbReference type="HAMAP" id="MF_00442">
    <property type="entry name" value="Helicase_Hel308"/>
    <property type="match status" value="1"/>
</dbReference>
<dbReference type="Pfam" id="PF00271">
    <property type="entry name" value="Helicase_C"/>
    <property type="match status" value="1"/>
</dbReference>
<dbReference type="InterPro" id="IPR048772">
    <property type="entry name" value="Hel308-like_dom4"/>
</dbReference>
<dbReference type="PANTHER" id="PTHR47961:SF10">
    <property type="entry name" value="ATP-DEPENDENT DNA HELICASE HEL308"/>
    <property type="match status" value="1"/>
</dbReference>
<dbReference type="Pfam" id="PF00270">
    <property type="entry name" value="DEAD"/>
    <property type="match status" value="1"/>
</dbReference>
<protein>
    <recommendedName>
        <fullName evidence="10">DNA 3'-5' helicase</fullName>
        <ecNumber evidence="10">5.6.2.4</ecNumber>
    </recommendedName>
</protein>
<evidence type="ECO:0000256" key="1">
    <source>
        <dbReference type="ARBA" id="ARBA00022741"/>
    </source>
</evidence>
<evidence type="ECO:0000256" key="13">
    <source>
        <dbReference type="SAM" id="MobiDB-lite"/>
    </source>
</evidence>
<accession>A0A0W8F077</accession>